<gene>
    <name evidence="1" type="ORF">JG688_00018527</name>
</gene>
<proteinExistence type="predicted"/>
<dbReference type="AlphaFoldDB" id="A0A8J5HZF9"/>
<dbReference type="Proteomes" id="UP000709295">
    <property type="component" value="Unassembled WGS sequence"/>
</dbReference>
<sequence length="52" mass="5690">MSTDIVLDAWTRDSIAVSSSVMASPSSAFAYAYVYYNNLEAQFFPAVSDSSR</sequence>
<keyword evidence="2" id="KW-1185">Reference proteome</keyword>
<organism evidence="1 2">
    <name type="scientific">Phytophthora aleatoria</name>
    <dbReference type="NCBI Taxonomy" id="2496075"/>
    <lineage>
        <taxon>Eukaryota</taxon>
        <taxon>Sar</taxon>
        <taxon>Stramenopiles</taxon>
        <taxon>Oomycota</taxon>
        <taxon>Peronosporomycetes</taxon>
        <taxon>Peronosporales</taxon>
        <taxon>Peronosporaceae</taxon>
        <taxon>Phytophthora</taxon>
    </lineage>
</organism>
<evidence type="ECO:0000313" key="2">
    <source>
        <dbReference type="Proteomes" id="UP000709295"/>
    </source>
</evidence>
<evidence type="ECO:0000313" key="1">
    <source>
        <dbReference type="EMBL" id="KAG6941706.1"/>
    </source>
</evidence>
<reference evidence="1" key="1">
    <citation type="submission" date="2021-01" db="EMBL/GenBank/DDBJ databases">
        <title>Phytophthora aleatoria, a newly-described species from Pinus radiata is distinct from Phytophthora cactorum isolates based on comparative genomics.</title>
        <authorList>
            <person name="Mcdougal R."/>
            <person name="Panda P."/>
            <person name="Williams N."/>
            <person name="Studholme D.J."/>
        </authorList>
    </citation>
    <scope>NUCLEOTIDE SEQUENCE</scope>
    <source>
        <strain evidence="1">NZFS 4037</strain>
    </source>
</reference>
<dbReference type="EMBL" id="JAENGY010003480">
    <property type="protein sequence ID" value="KAG6941706.1"/>
    <property type="molecule type" value="Genomic_DNA"/>
</dbReference>
<protein>
    <submittedName>
        <fullName evidence="1">Uncharacterized protein</fullName>
    </submittedName>
</protein>
<comment type="caution">
    <text evidence="1">The sequence shown here is derived from an EMBL/GenBank/DDBJ whole genome shotgun (WGS) entry which is preliminary data.</text>
</comment>
<name>A0A8J5HZF9_9STRA</name>
<accession>A0A8J5HZF9</accession>